<gene>
    <name evidence="2" type="ORF">ANN_18132</name>
</gene>
<sequence>MLMQPSVTRTYDRSGRKVQSNHQLRMDVYAFSELADMVMCYREVHGNGRRAVHMHQQQFQNRNHPHHTMFPRLYQRLRDDGPLRPRRIGGRPHRHPFSIDDYTELKGKGLLQHQSAFVDVDCEYDIDDDDDDDDDKDVDEDDYIDFVHNTVRSLIAASIRQNASYEVYEEVGCVSSDGSTRRADIIITDRQKDKGVILDPTIRFEMHEQQPQEVSAMELVASSRMENRCVKILNYDITHRSESPSFTTIKNNRVRIGQFLSDAFPIRCGLKQGDALSPLLFSFALEYAIRKVQDKREGLELNGLHQLLFYADDVNMLGENPQTVRENTGILLEASKEIGLEVNTEKTKYMIMSRNENIVRNGNIEIGNLSFKDVEKLKYLGATVTNTNDTREEIKHRLNMGNACYYSVEKLLSSSLLSKNLKVRIYKTVILPFTLYGCETWTLTLREEHRLRVFENKIISRSMSTFVSRKKSILSRLRTSHNLRGIAQGFNGVVFRNNSPCGYLKFVLQLRKTLKKPNQHSGVLRACKIKSIIV</sequence>
<evidence type="ECO:0000259" key="1">
    <source>
        <dbReference type="PROSITE" id="PS50878"/>
    </source>
</evidence>
<evidence type="ECO:0000313" key="2">
    <source>
        <dbReference type="EMBL" id="KAJ4435516.1"/>
    </source>
</evidence>
<name>A0ABQ8SP61_PERAM</name>
<keyword evidence="3" id="KW-1185">Reference proteome</keyword>
<accession>A0ABQ8SP61</accession>
<dbReference type="Pfam" id="PF00078">
    <property type="entry name" value="RVT_1"/>
    <property type="match status" value="1"/>
</dbReference>
<protein>
    <recommendedName>
        <fullName evidence="1">Reverse transcriptase domain-containing protein</fullName>
    </recommendedName>
</protein>
<dbReference type="PROSITE" id="PS50878">
    <property type="entry name" value="RT_POL"/>
    <property type="match status" value="1"/>
</dbReference>
<dbReference type="PANTHER" id="PTHR47027">
    <property type="entry name" value="REVERSE TRANSCRIPTASE DOMAIN-CONTAINING PROTEIN"/>
    <property type="match status" value="1"/>
</dbReference>
<feature type="domain" description="Reverse transcriptase" evidence="1">
    <location>
        <begin position="1"/>
        <end position="384"/>
    </location>
</feature>
<dbReference type="SUPFAM" id="SSF56672">
    <property type="entry name" value="DNA/RNA polymerases"/>
    <property type="match status" value="1"/>
</dbReference>
<organism evidence="2 3">
    <name type="scientific">Periplaneta americana</name>
    <name type="common">American cockroach</name>
    <name type="synonym">Blatta americana</name>
    <dbReference type="NCBI Taxonomy" id="6978"/>
    <lineage>
        <taxon>Eukaryota</taxon>
        <taxon>Metazoa</taxon>
        <taxon>Ecdysozoa</taxon>
        <taxon>Arthropoda</taxon>
        <taxon>Hexapoda</taxon>
        <taxon>Insecta</taxon>
        <taxon>Pterygota</taxon>
        <taxon>Neoptera</taxon>
        <taxon>Polyneoptera</taxon>
        <taxon>Dictyoptera</taxon>
        <taxon>Blattodea</taxon>
        <taxon>Blattoidea</taxon>
        <taxon>Blattidae</taxon>
        <taxon>Blattinae</taxon>
        <taxon>Periplaneta</taxon>
    </lineage>
</organism>
<dbReference type="EMBL" id="JAJSOF020000023">
    <property type="protein sequence ID" value="KAJ4435516.1"/>
    <property type="molecule type" value="Genomic_DNA"/>
</dbReference>
<evidence type="ECO:0000313" key="3">
    <source>
        <dbReference type="Proteomes" id="UP001148838"/>
    </source>
</evidence>
<dbReference type="InterPro" id="IPR043502">
    <property type="entry name" value="DNA/RNA_pol_sf"/>
</dbReference>
<dbReference type="Proteomes" id="UP001148838">
    <property type="component" value="Unassembled WGS sequence"/>
</dbReference>
<proteinExistence type="predicted"/>
<dbReference type="PROSITE" id="PS00018">
    <property type="entry name" value="EF_HAND_1"/>
    <property type="match status" value="1"/>
</dbReference>
<dbReference type="PANTHER" id="PTHR47027:SF29">
    <property type="entry name" value="C2H2-TYPE DOMAIN-CONTAINING PROTEIN"/>
    <property type="match status" value="1"/>
</dbReference>
<comment type="caution">
    <text evidence="2">The sequence shown here is derived from an EMBL/GenBank/DDBJ whole genome shotgun (WGS) entry which is preliminary data.</text>
</comment>
<dbReference type="InterPro" id="IPR000477">
    <property type="entry name" value="RT_dom"/>
</dbReference>
<dbReference type="InterPro" id="IPR018247">
    <property type="entry name" value="EF_Hand_1_Ca_BS"/>
</dbReference>
<reference evidence="2 3" key="1">
    <citation type="journal article" date="2022" name="Allergy">
        <title>Genome assembly and annotation of Periplaneta americana reveal a comprehensive cockroach allergen profile.</title>
        <authorList>
            <person name="Wang L."/>
            <person name="Xiong Q."/>
            <person name="Saelim N."/>
            <person name="Wang L."/>
            <person name="Nong W."/>
            <person name="Wan A.T."/>
            <person name="Shi M."/>
            <person name="Liu X."/>
            <person name="Cao Q."/>
            <person name="Hui J.H.L."/>
            <person name="Sookrung N."/>
            <person name="Leung T.F."/>
            <person name="Tungtrongchitr A."/>
            <person name="Tsui S.K.W."/>
        </authorList>
    </citation>
    <scope>NUCLEOTIDE SEQUENCE [LARGE SCALE GENOMIC DNA]</scope>
    <source>
        <strain evidence="2">PWHHKU_190912</strain>
    </source>
</reference>